<dbReference type="GO" id="GO:0005929">
    <property type="term" value="C:cilium"/>
    <property type="evidence" value="ECO:0007669"/>
    <property type="project" value="TreeGrafter"/>
</dbReference>
<evidence type="ECO:0000256" key="2">
    <source>
        <dbReference type="ARBA" id="ARBA00022737"/>
    </source>
</evidence>
<feature type="compositionally biased region" description="Basic residues" evidence="4">
    <location>
        <begin position="427"/>
        <end position="436"/>
    </location>
</feature>
<dbReference type="GO" id="GO:0032426">
    <property type="term" value="C:stereocilium tip"/>
    <property type="evidence" value="ECO:0007669"/>
    <property type="project" value="TreeGrafter"/>
</dbReference>
<feature type="compositionally biased region" description="Basic and acidic residues" evidence="4">
    <location>
        <begin position="510"/>
        <end position="522"/>
    </location>
</feature>
<dbReference type="FunFam" id="2.30.42.10:FF:000090">
    <property type="entry name" value="PDZ domain containing 7"/>
    <property type="match status" value="1"/>
</dbReference>
<dbReference type="GO" id="GO:0007605">
    <property type="term" value="P:sensory perception of sound"/>
    <property type="evidence" value="ECO:0007669"/>
    <property type="project" value="TreeGrafter"/>
</dbReference>
<dbReference type="Proteomes" id="UP000515152">
    <property type="component" value="Chromosome 13"/>
</dbReference>
<organism evidence="6 8">
    <name type="scientific">Clupea harengus</name>
    <name type="common">Atlantic herring</name>
    <dbReference type="NCBI Taxonomy" id="7950"/>
    <lineage>
        <taxon>Eukaryota</taxon>
        <taxon>Metazoa</taxon>
        <taxon>Chordata</taxon>
        <taxon>Craniata</taxon>
        <taxon>Vertebrata</taxon>
        <taxon>Euteleostomi</taxon>
        <taxon>Actinopterygii</taxon>
        <taxon>Neopterygii</taxon>
        <taxon>Teleostei</taxon>
        <taxon>Clupei</taxon>
        <taxon>Clupeiformes</taxon>
        <taxon>Clupeoidei</taxon>
        <taxon>Clupeidae</taxon>
        <taxon>Clupea</taxon>
    </lineage>
</organism>
<dbReference type="InterPro" id="IPR036034">
    <property type="entry name" value="PDZ_sf"/>
</dbReference>
<feature type="region of interest" description="Disordered" evidence="4">
    <location>
        <begin position="689"/>
        <end position="708"/>
    </location>
</feature>
<feature type="compositionally biased region" description="Basic and acidic residues" evidence="4">
    <location>
        <begin position="481"/>
        <end position="503"/>
    </location>
</feature>
<feature type="region of interest" description="Disordered" evidence="4">
    <location>
        <begin position="637"/>
        <end position="662"/>
    </location>
</feature>
<feature type="region of interest" description="Disordered" evidence="4">
    <location>
        <begin position="715"/>
        <end position="851"/>
    </location>
</feature>
<name>A0A6P8G6R5_CLUHA</name>
<evidence type="ECO:0000313" key="8">
    <source>
        <dbReference type="RefSeq" id="XP_031435079.1"/>
    </source>
</evidence>
<dbReference type="RefSeq" id="XP_012695853.2">
    <property type="nucleotide sequence ID" value="XM_012840399.2"/>
</dbReference>
<dbReference type="GO" id="GO:0002142">
    <property type="term" value="C:stereocilia ankle link complex"/>
    <property type="evidence" value="ECO:0007669"/>
    <property type="project" value="TreeGrafter"/>
</dbReference>
<dbReference type="PANTHER" id="PTHR23116:SF29">
    <property type="entry name" value="PDZ DOMAIN-CONTAINING PROTEIN 7"/>
    <property type="match status" value="1"/>
</dbReference>
<dbReference type="GeneID" id="105911581"/>
<feature type="domain" description="PDZ" evidence="5">
    <location>
        <begin position="192"/>
        <end position="262"/>
    </location>
</feature>
<evidence type="ECO:0000259" key="5">
    <source>
        <dbReference type="PROSITE" id="PS50106"/>
    </source>
</evidence>
<comment type="subcellular location">
    <subcellularLocation>
        <location evidence="1">Cell projection</location>
    </subcellularLocation>
</comment>
<feature type="compositionally biased region" description="Basic and acidic residues" evidence="4">
    <location>
        <begin position="749"/>
        <end position="774"/>
    </location>
</feature>
<feature type="compositionally biased region" description="Polar residues" evidence="4">
    <location>
        <begin position="15"/>
        <end position="28"/>
    </location>
</feature>
<dbReference type="InterPro" id="IPR051844">
    <property type="entry name" value="USH2_Complex_Protein"/>
</dbReference>
<evidence type="ECO:0000256" key="1">
    <source>
        <dbReference type="ARBA" id="ARBA00004316"/>
    </source>
</evidence>
<sequence length="953" mass="104388">MAHSAVSGRREMTNGAHSSSQAGGANTATRYMLKKQQRRRIRSSSPMGRVILINSPVDGGDDCEDIHTITVDKSEDGRLGFSVRGGSEHGLGIFVSKVEDDSSAEQSGLCVGDKLVEVNAISLESITMSSAVKVLTGNNRLRMVVRRVGKVPGIRYSKEKTTWVDLIHRRMVVEESGRTPSESSSDSALRRIVHLYTTSDDYCLGFNIRGGKEFGLGIYVSKLDPGGLAEQHGIKMGDQILAANGVGFEDITHSNAVEVLKSQTHIMLTIKEAGRYPAYKEMVAEYSWLNKLANGLAPSSQGSDSFSSASSLSSGTPLSSLSGLSQVMFPPMGCEMVDVCISTEDRSRRPSCDRIEMAIQTDPPAADRAVAVETSRTLGETVLLRDTVIRSGTFGQPGHAERSRTYSAGEKETLDSAKTAVLVALSKPRRPLRRSQSHITVSEDKRKKKKQQKEKTAGEGGSTLQRSKTFVSLLFKSGRRKEKEREREASRERRNGGVAEGRRGRSKSPARSEKERGKERSRLSLLTSPKESRAGVKEHSPLPGPETLAMVEGMAHRLLSEDEAAAVMRHCRRFILERVVEDLVRPLLAILDRPEKLLLLREIRALVPPSDVVQFDSMVVPFELEAYEILKSRSVRSPALRSPRPGGTPRRHLITPIPDYRGGFQLQPAQDAKRERHLLEELDSLRVSSHKTGRLPPSRPFTPLLDIPVDGYAPPTSVLRSRSPSPAPPNWLLTESPRSTTTRRGRSPPRRDNGSAHSREPSDRGETTSRERGRSPYQNANGRRDRAQTSGNGTDMLPVSAPQRSRPPLAQVFSPQEGLRPPDRSPSAGRLAGAQVNGHTRSPQNGHHDSHRAQEYQLTTVSIPKTKQSLGISISGGMESRVQPMVRIEKIFPGGAASASPVLKAGYELVSVDEESLQGVSHQHAVDAIRRAFSNKAKDPMQLVVKVPKGPQD</sequence>
<evidence type="ECO:0000313" key="6">
    <source>
        <dbReference type="Proteomes" id="UP000515152"/>
    </source>
</evidence>
<dbReference type="Pfam" id="PF00595">
    <property type="entry name" value="PDZ"/>
    <property type="match status" value="3"/>
</dbReference>
<dbReference type="Gene3D" id="2.30.42.10">
    <property type="match status" value="3"/>
</dbReference>
<feature type="domain" description="PDZ" evidence="5">
    <location>
        <begin position="860"/>
        <end position="932"/>
    </location>
</feature>
<protein>
    <submittedName>
        <fullName evidence="7 8">PDZ domain-containing protein 7a</fullName>
    </submittedName>
</protein>
<evidence type="ECO:0000256" key="3">
    <source>
        <dbReference type="ARBA" id="ARBA00023273"/>
    </source>
</evidence>
<feature type="compositionally biased region" description="Basic and acidic residues" evidence="4">
    <location>
        <begin position="530"/>
        <end position="540"/>
    </location>
</feature>
<dbReference type="KEGG" id="char:105911581"/>
<dbReference type="CDD" id="cd10833">
    <property type="entry name" value="PDZ1_PDZD7-like"/>
    <property type="match status" value="1"/>
</dbReference>
<dbReference type="GO" id="GO:0060088">
    <property type="term" value="P:auditory receptor cell stereocilium organization"/>
    <property type="evidence" value="ECO:0007669"/>
    <property type="project" value="TreeGrafter"/>
</dbReference>
<keyword evidence="6" id="KW-1185">Reference proteome</keyword>
<gene>
    <name evidence="7 8" type="primary">pdzd7a</name>
</gene>
<keyword evidence="2" id="KW-0677">Repeat</keyword>
<proteinExistence type="predicted"/>
<dbReference type="GO" id="GO:0005886">
    <property type="term" value="C:plasma membrane"/>
    <property type="evidence" value="ECO:0007669"/>
    <property type="project" value="TreeGrafter"/>
</dbReference>
<dbReference type="CDD" id="cd06751">
    <property type="entry name" value="PDZ3_PDZD7-like"/>
    <property type="match status" value="1"/>
</dbReference>
<accession>A0A6P8G6R5</accession>
<dbReference type="FunFam" id="2.30.42.10:FF:000171">
    <property type="entry name" value="PDZ domain containing 7"/>
    <property type="match status" value="1"/>
</dbReference>
<dbReference type="CDD" id="cd10834">
    <property type="entry name" value="PDZ2_PDZD7-like"/>
    <property type="match status" value="1"/>
</dbReference>
<dbReference type="InterPro" id="IPR001478">
    <property type="entry name" value="PDZ"/>
</dbReference>
<feature type="region of interest" description="Disordered" evidence="4">
    <location>
        <begin position="427"/>
        <end position="545"/>
    </location>
</feature>
<dbReference type="Gene3D" id="1.20.1160.20">
    <property type="match status" value="1"/>
</dbReference>
<dbReference type="RefSeq" id="XP_031435079.1">
    <property type="nucleotide sequence ID" value="XM_031579219.1"/>
</dbReference>
<reference evidence="7 8" key="1">
    <citation type="submission" date="2025-04" db="UniProtKB">
        <authorList>
            <consortium name="RefSeq"/>
        </authorList>
    </citation>
    <scope>IDENTIFICATION</scope>
</reference>
<dbReference type="AlphaFoldDB" id="A0A6P8G6R5"/>
<feature type="region of interest" description="Disordered" evidence="4">
    <location>
        <begin position="1"/>
        <end position="28"/>
    </location>
</feature>
<evidence type="ECO:0000313" key="7">
    <source>
        <dbReference type="RefSeq" id="XP_012695853.2"/>
    </source>
</evidence>
<dbReference type="OrthoDB" id="10029564at2759"/>
<feature type="domain" description="PDZ" evidence="5">
    <location>
        <begin position="68"/>
        <end position="135"/>
    </location>
</feature>
<evidence type="ECO:0000256" key="4">
    <source>
        <dbReference type="SAM" id="MobiDB-lite"/>
    </source>
</evidence>
<dbReference type="PANTHER" id="PTHR23116">
    <property type="entry name" value="PDZ DOMAIN CONTAINING WHIRLIN AND HARMONIN-RELATED"/>
    <property type="match status" value="1"/>
</dbReference>
<dbReference type="SMART" id="SM00228">
    <property type="entry name" value="PDZ"/>
    <property type="match status" value="3"/>
</dbReference>
<dbReference type="FunFam" id="2.30.42.10:FF:000092">
    <property type="entry name" value="PDZ domain containing 7"/>
    <property type="match status" value="1"/>
</dbReference>
<dbReference type="SUPFAM" id="SSF50156">
    <property type="entry name" value="PDZ domain-like"/>
    <property type="match status" value="3"/>
</dbReference>
<dbReference type="CTD" id="100332580"/>
<dbReference type="PROSITE" id="PS50106">
    <property type="entry name" value="PDZ"/>
    <property type="match status" value="3"/>
</dbReference>
<keyword evidence="3" id="KW-0966">Cell projection</keyword>